<proteinExistence type="inferred from homology"/>
<keyword evidence="2 3" id="KW-0808">Transferase</keyword>
<dbReference type="SUPFAM" id="SSF52540">
    <property type="entry name" value="P-loop containing nucleoside triphosphate hydrolases"/>
    <property type="match status" value="1"/>
</dbReference>
<dbReference type="STRING" id="4081.A0A3Q7F135"/>
<accession>A0A3Q7F135</accession>
<dbReference type="InterPro" id="IPR000863">
    <property type="entry name" value="Sulfotransferase_dom"/>
</dbReference>
<protein>
    <recommendedName>
        <fullName evidence="3">Sulfotransferase</fullName>
        <ecNumber evidence="3">2.8.2.-</ecNumber>
    </recommendedName>
</protein>
<reference evidence="5" key="2">
    <citation type="submission" date="2019-01" db="UniProtKB">
        <authorList>
            <consortium name="EnsemblPlants"/>
        </authorList>
    </citation>
    <scope>IDENTIFICATION</scope>
    <source>
        <strain evidence="5">cv. Heinz 1706</strain>
    </source>
</reference>
<evidence type="ECO:0000256" key="1">
    <source>
        <dbReference type="ARBA" id="ARBA00005771"/>
    </source>
</evidence>
<organism evidence="5">
    <name type="scientific">Solanum lycopersicum</name>
    <name type="common">Tomato</name>
    <name type="synonym">Lycopersicon esculentum</name>
    <dbReference type="NCBI Taxonomy" id="4081"/>
    <lineage>
        <taxon>Eukaryota</taxon>
        <taxon>Viridiplantae</taxon>
        <taxon>Streptophyta</taxon>
        <taxon>Embryophyta</taxon>
        <taxon>Tracheophyta</taxon>
        <taxon>Spermatophyta</taxon>
        <taxon>Magnoliopsida</taxon>
        <taxon>eudicotyledons</taxon>
        <taxon>Gunneridae</taxon>
        <taxon>Pentapetalae</taxon>
        <taxon>asterids</taxon>
        <taxon>lamiids</taxon>
        <taxon>Solanales</taxon>
        <taxon>Solanaceae</taxon>
        <taxon>Solanoideae</taxon>
        <taxon>Solaneae</taxon>
        <taxon>Solanum</taxon>
        <taxon>Solanum subgen. Lycopersicon</taxon>
    </lineage>
</organism>
<dbReference type="Proteomes" id="UP000004994">
    <property type="component" value="Chromosome 2"/>
</dbReference>
<dbReference type="InterPro" id="IPR027417">
    <property type="entry name" value="P-loop_NTPase"/>
</dbReference>
<evidence type="ECO:0000256" key="2">
    <source>
        <dbReference type="ARBA" id="ARBA00022679"/>
    </source>
</evidence>
<name>A0A3Q7F135_SOLLC</name>
<evidence type="ECO:0000256" key="3">
    <source>
        <dbReference type="RuleBase" id="RU361155"/>
    </source>
</evidence>
<evidence type="ECO:0000313" key="6">
    <source>
        <dbReference type="Proteomes" id="UP000004994"/>
    </source>
</evidence>
<keyword evidence="6" id="KW-1185">Reference proteome</keyword>
<dbReference type="InParanoid" id="A0A3Q7F135"/>
<dbReference type="EnsemblPlants" id="Solyc02g068907.1.1">
    <property type="protein sequence ID" value="Solyc02g068907.1.1"/>
    <property type="gene ID" value="Solyc02g068907.1"/>
</dbReference>
<dbReference type="Gene3D" id="3.40.50.300">
    <property type="entry name" value="P-loop containing nucleotide triphosphate hydrolases"/>
    <property type="match status" value="1"/>
</dbReference>
<sequence length="80" mass="9402">MLGYWHASLKDPKKVLFFKYEDLKEDTLLNVKKISEFLGCSFTNEEEEIVRICSFECVKNLEVNKDPMFCKACENKSELN</sequence>
<dbReference type="GO" id="GO:0008146">
    <property type="term" value="F:sulfotransferase activity"/>
    <property type="evidence" value="ECO:0007669"/>
    <property type="project" value="InterPro"/>
</dbReference>
<evidence type="ECO:0000259" key="4">
    <source>
        <dbReference type="Pfam" id="PF00685"/>
    </source>
</evidence>
<comment type="similarity">
    <text evidence="1 3">Belongs to the sulfotransferase 1 family.</text>
</comment>
<feature type="domain" description="Sulfotransferase" evidence="4">
    <location>
        <begin position="2"/>
        <end position="68"/>
    </location>
</feature>
<dbReference type="Pfam" id="PF00685">
    <property type="entry name" value="Sulfotransfer_1"/>
    <property type="match status" value="1"/>
</dbReference>
<evidence type="ECO:0000313" key="5">
    <source>
        <dbReference type="EnsemblPlants" id="Solyc02g068907.1.1"/>
    </source>
</evidence>
<dbReference type="OMA" id="EPRDEIN"/>
<reference evidence="5" key="1">
    <citation type="journal article" date="2012" name="Nature">
        <title>The tomato genome sequence provides insights into fleshy fruit evolution.</title>
        <authorList>
            <consortium name="Tomato Genome Consortium"/>
        </authorList>
    </citation>
    <scope>NUCLEOTIDE SEQUENCE [LARGE SCALE GENOMIC DNA]</scope>
    <source>
        <strain evidence="5">cv. Heinz 1706</strain>
    </source>
</reference>
<dbReference type="Gramene" id="Solyc02g068907.1.1">
    <property type="protein sequence ID" value="Solyc02g068907.1.1"/>
    <property type="gene ID" value="Solyc02g068907.1"/>
</dbReference>
<dbReference type="PANTHER" id="PTHR11783">
    <property type="entry name" value="SULFOTRANSFERASE SULT"/>
    <property type="match status" value="1"/>
</dbReference>
<dbReference type="AlphaFoldDB" id="A0A3Q7F135"/>
<dbReference type="EC" id="2.8.2.-" evidence="3"/>